<evidence type="ECO:0000313" key="2">
    <source>
        <dbReference type="Proteomes" id="UP000016743"/>
    </source>
</evidence>
<accession>U3PGA4</accession>
<proteinExistence type="predicted"/>
<dbReference type="OrthoDB" id="4978239at2"/>
<organism evidence="1 2">
    <name type="scientific">Leifsonia xyli subsp. cynodontis DSM 46306</name>
    <dbReference type="NCBI Taxonomy" id="1389489"/>
    <lineage>
        <taxon>Bacteria</taxon>
        <taxon>Bacillati</taxon>
        <taxon>Actinomycetota</taxon>
        <taxon>Actinomycetes</taxon>
        <taxon>Micrococcales</taxon>
        <taxon>Microbacteriaceae</taxon>
        <taxon>Leifsonia</taxon>
    </lineage>
</organism>
<dbReference type="Proteomes" id="UP000016743">
    <property type="component" value="Chromosome"/>
</dbReference>
<dbReference type="STRING" id="1389489.O159_28370"/>
<name>U3PGA4_LEIXC</name>
<evidence type="ECO:0000313" key="1">
    <source>
        <dbReference type="EMBL" id="AGW42713.1"/>
    </source>
</evidence>
<protein>
    <submittedName>
        <fullName evidence="1">Uncharacterized protein</fullName>
    </submittedName>
</protein>
<gene>
    <name evidence="1" type="ORF">O159_28370</name>
</gene>
<keyword evidence="2" id="KW-1185">Reference proteome</keyword>
<reference evidence="1 2" key="1">
    <citation type="journal article" date="2013" name="Genome Announc.">
        <title>Complete Genome Sequence of Leifsonia xyli subsp. cynodontis Strain DSM46306, a Gram-Positive Bacterial Pathogen of Grasses.</title>
        <authorList>
            <person name="Monteiro-Vitorello C.B."/>
            <person name="Zerillo M.M."/>
            <person name="Van Sluys M.A."/>
            <person name="Camargo L.E."/>
            <person name="Kitajima J.P."/>
        </authorList>
    </citation>
    <scope>NUCLEOTIDE SEQUENCE [LARGE SCALE GENOMIC DNA]</scope>
    <source>
        <strain evidence="1 2">DSM 46306</strain>
    </source>
</reference>
<dbReference type="KEGG" id="lxy:O159_28370"/>
<dbReference type="HOGENOM" id="CLU_1041292_0_0_11"/>
<dbReference type="EMBL" id="CP006734">
    <property type="protein sequence ID" value="AGW42713.1"/>
    <property type="molecule type" value="Genomic_DNA"/>
</dbReference>
<sequence>MRKRVALIVGLVIAALALSGGGAAFALGTRIFEPGPAVAPAPMESPTPTPTPTNPPVAVPDIADPTTWTIGFHGIGPIALGSSMERERQTLAAFSDNTDKLCVPGQLSLVDSEGFSVLLVGGVTDPSYTAAVIVGDWSQDVPRGPTTEAGIGVGSSAERLLSAYPEIERTGSYNDVTTYYGLADGGGGWIVFAIFENRVVSIQVANESNVPLENVSVRTMPSERCPA</sequence>
<dbReference type="AlphaFoldDB" id="U3PGA4"/>
<dbReference type="PATRIC" id="fig|1389489.3.peg.2719"/>
<dbReference type="RefSeq" id="WP_021756183.1">
    <property type="nucleotide sequence ID" value="NC_022438.1"/>
</dbReference>